<dbReference type="Pfam" id="PF03572">
    <property type="entry name" value="Peptidase_S41"/>
    <property type="match status" value="1"/>
</dbReference>
<sequence>MKRLTKRSHIVKLLVGLVVGVLFMAFTFVKDDFFEIGKNLEIFSALYRQVSMTYVEDVNPNLLMKKGINAMLEELDPYTEFVPESDLDDFRLRYINTQYAGLGAKIVSLEDKSIQIAEIFEAYPAHKAGLEVGDEIIRINGQAVKGMTSEDVSHLLKGEEGTVIELGIKKNLTGTLENIKVTRQNIIQPNVSYSTTLPGNIGYIKLDKFLTGAADEVRKAILEMRRTAPLKGLVLDLRDNGGGILQESVKIVNFFVRQGQEVVFQQGRQGDNRFTYITKQAPLALQLPLVVLINERSASASEIVAGALQDLDRAVVIGKKSFGKGLVQQTYRLPYNNLVKVTVAKYYTPSGRCIQALDYAHKDNRGKAIKINDSLITEFSTVNGRKVYNGDGISPDIEINEQAQSMIVQELKNKFLISGYANQYYHKHSSLKDLQSFRLSDEDYSDFLTYLSAHNFTYSTRSEKALQYLRSELEKESRSEQVADELKVLAQKIRSHKNRDLVLYKEYIKGQLEEEIASRYYFQKGRYRVALTKDDATKKAQQILAATDMLVYNNVLSGKGNYHIIGKPKVHLASAEPLNN</sequence>
<dbReference type="Gene3D" id="3.90.226.10">
    <property type="entry name" value="2-enoyl-CoA Hydratase, Chain A, domain 1"/>
    <property type="match status" value="1"/>
</dbReference>
<dbReference type="Gene3D" id="3.30.750.44">
    <property type="match status" value="1"/>
</dbReference>
<dbReference type="RefSeq" id="WP_130854576.1">
    <property type="nucleotide sequence ID" value="NZ_JBHLWO010000001.1"/>
</dbReference>
<dbReference type="PANTHER" id="PTHR32060:SF30">
    <property type="entry name" value="CARBOXY-TERMINAL PROCESSING PROTEASE CTPA"/>
    <property type="match status" value="1"/>
</dbReference>
<dbReference type="Proteomes" id="UP001589774">
    <property type="component" value="Unassembled WGS sequence"/>
</dbReference>
<dbReference type="InterPro" id="IPR005151">
    <property type="entry name" value="Tail-specific_protease"/>
</dbReference>
<dbReference type="Gene3D" id="2.30.42.10">
    <property type="match status" value="1"/>
</dbReference>
<keyword evidence="8" id="KW-1185">Reference proteome</keyword>
<dbReference type="CDD" id="cd07560">
    <property type="entry name" value="Peptidase_S41_CPP"/>
    <property type="match status" value="1"/>
</dbReference>
<keyword evidence="3 5" id="KW-0378">Hydrolase</keyword>
<evidence type="ECO:0000313" key="8">
    <source>
        <dbReference type="Proteomes" id="UP001589774"/>
    </source>
</evidence>
<dbReference type="SUPFAM" id="SSF52096">
    <property type="entry name" value="ClpP/crotonase"/>
    <property type="match status" value="1"/>
</dbReference>
<organism evidence="7 8">
    <name type="scientific">Olivibacter oleidegradans</name>
    <dbReference type="NCBI Taxonomy" id="760123"/>
    <lineage>
        <taxon>Bacteria</taxon>
        <taxon>Pseudomonadati</taxon>
        <taxon>Bacteroidota</taxon>
        <taxon>Sphingobacteriia</taxon>
        <taxon>Sphingobacteriales</taxon>
        <taxon>Sphingobacteriaceae</taxon>
        <taxon>Olivibacter</taxon>
    </lineage>
</organism>
<dbReference type="InterPro" id="IPR036034">
    <property type="entry name" value="PDZ_sf"/>
</dbReference>
<proteinExistence type="inferred from homology"/>
<keyword evidence="2 5" id="KW-0645">Protease</keyword>
<evidence type="ECO:0000256" key="2">
    <source>
        <dbReference type="ARBA" id="ARBA00022670"/>
    </source>
</evidence>
<dbReference type="EMBL" id="JBHLWO010000001">
    <property type="protein sequence ID" value="MFC0317502.1"/>
    <property type="molecule type" value="Genomic_DNA"/>
</dbReference>
<keyword evidence="4 5" id="KW-0720">Serine protease</keyword>
<name>A0ABV6HF61_9SPHI</name>
<dbReference type="NCBIfam" id="TIGR00225">
    <property type="entry name" value="prc"/>
    <property type="match status" value="1"/>
</dbReference>
<gene>
    <name evidence="7" type="ORF">ACFFI0_04240</name>
</gene>
<dbReference type="PANTHER" id="PTHR32060">
    <property type="entry name" value="TAIL-SPECIFIC PROTEASE"/>
    <property type="match status" value="1"/>
</dbReference>
<comment type="similarity">
    <text evidence="1 5">Belongs to the peptidase S41A family.</text>
</comment>
<feature type="domain" description="PDZ" evidence="6">
    <location>
        <begin position="91"/>
        <end position="163"/>
    </location>
</feature>
<comment type="caution">
    <text evidence="7">The sequence shown here is derived from an EMBL/GenBank/DDBJ whole genome shotgun (WGS) entry which is preliminary data.</text>
</comment>
<dbReference type="SMART" id="SM00228">
    <property type="entry name" value="PDZ"/>
    <property type="match status" value="1"/>
</dbReference>
<dbReference type="InterPro" id="IPR001478">
    <property type="entry name" value="PDZ"/>
</dbReference>
<evidence type="ECO:0000313" key="7">
    <source>
        <dbReference type="EMBL" id="MFC0317502.1"/>
    </source>
</evidence>
<dbReference type="SUPFAM" id="SSF50156">
    <property type="entry name" value="PDZ domain-like"/>
    <property type="match status" value="1"/>
</dbReference>
<dbReference type="PROSITE" id="PS50106">
    <property type="entry name" value="PDZ"/>
    <property type="match status" value="1"/>
</dbReference>
<dbReference type="InterPro" id="IPR029045">
    <property type="entry name" value="ClpP/crotonase-like_dom_sf"/>
</dbReference>
<accession>A0ABV6HF61</accession>
<dbReference type="SMART" id="SM00245">
    <property type="entry name" value="TSPc"/>
    <property type="match status" value="1"/>
</dbReference>
<dbReference type="Pfam" id="PF00595">
    <property type="entry name" value="PDZ"/>
    <property type="match status" value="1"/>
</dbReference>
<dbReference type="CDD" id="cd06782">
    <property type="entry name" value="cpPDZ_CPP-like"/>
    <property type="match status" value="1"/>
</dbReference>
<dbReference type="InterPro" id="IPR004447">
    <property type="entry name" value="Peptidase_S41A"/>
</dbReference>
<evidence type="ECO:0000256" key="5">
    <source>
        <dbReference type="RuleBase" id="RU004404"/>
    </source>
</evidence>
<evidence type="ECO:0000259" key="6">
    <source>
        <dbReference type="PROSITE" id="PS50106"/>
    </source>
</evidence>
<protein>
    <submittedName>
        <fullName evidence="7">S41 family peptidase</fullName>
    </submittedName>
</protein>
<reference evidence="7 8" key="1">
    <citation type="submission" date="2024-09" db="EMBL/GenBank/DDBJ databases">
        <authorList>
            <person name="Sun Q."/>
            <person name="Mori K."/>
        </authorList>
    </citation>
    <scope>NUCLEOTIDE SEQUENCE [LARGE SCALE GENOMIC DNA]</scope>
    <source>
        <strain evidence="7 8">CCM 7765</strain>
    </source>
</reference>
<evidence type="ECO:0000256" key="1">
    <source>
        <dbReference type="ARBA" id="ARBA00009179"/>
    </source>
</evidence>
<evidence type="ECO:0000256" key="4">
    <source>
        <dbReference type="ARBA" id="ARBA00022825"/>
    </source>
</evidence>
<evidence type="ECO:0000256" key="3">
    <source>
        <dbReference type="ARBA" id="ARBA00022801"/>
    </source>
</evidence>